<dbReference type="NCBIfam" id="TIGR00636">
    <property type="entry name" value="PduO_Nterm"/>
    <property type="match status" value="1"/>
</dbReference>
<keyword evidence="9 15" id="KW-0067">ATP-binding</keyword>
<evidence type="ECO:0000259" key="16">
    <source>
        <dbReference type="Pfam" id="PF01923"/>
    </source>
</evidence>
<organism evidence="17 18">
    <name type="scientific">Thalassoglobus neptunius</name>
    <dbReference type="NCBI Taxonomy" id="1938619"/>
    <lineage>
        <taxon>Bacteria</taxon>
        <taxon>Pseudomonadati</taxon>
        <taxon>Planctomycetota</taxon>
        <taxon>Planctomycetia</taxon>
        <taxon>Planctomycetales</taxon>
        <taxon>Planctomycetaceae</taxon>
        <taxon>Thalassoglobus</taxon>
    </lineage>
</organism>
<evidence type="ECO:0000313" key="18">
    <source>
        <dbReference type="Proteomes" id="UP000317243"/>
    </source>
</evidence>
<evidence type="ECO:0000256" key="7">
    <source>
        <dbReference type="ARBA" id="ARBA00022679"/>
    </source>
</evidence>
<dbReference type="AlphaFoldDB" id="A0A5C5WQC3"/>
<dbReference type="RefSeq" id="WP_146510739.1">
    <property type="nucleotide sequence ID" value="NZ_SIHI01000009.1"/>
</dbReference>
<dbReference type="EC" id="2.5.1.17" evidence="4 15"/>
<dbReference type="PANTHER" id="PTHR12213">
    <property type="entry name" value="CORRINOID ADENOSYLTRANSFERASE"/>
    <property type="match status" value="1"/>
</dbReference>
<gene>
    <name evidence="17" type="ORF">KOR42_32650</name>
</gene>
<evidence type="ECO:0000256" key="14">
    <source>
        <dbReference type="ARBA" id="ARBA00048692"/>
    </source>
</evidence>
<keyword evidence="15" id="KW-0169">Cobalamin biosynthesis</keyword>
<evidence type="ECO:0000256" key="4">
    <source>
        <dbReference type="ARBA" id="ARBA00012454"/>
    </source>
</evidence>
<comment type="similarity">
    <text evidence="3 15">Belongs to the Cob(I)alamin adenosyltransferase family.</text>
</comment>
<dbReference type="GO" id="GO:0009236">
    <property type="term" value="P:cobalamin biosynthetic process"/>
    <property type="evidence" value="ECO:0007669"/>
    <property type="project" value="UniProtKB-UniRule"/>
</dbReference>
<dbReference type="InterPro" id="IPR029499">
    <property type="entry name" value="PduO-typ"/>
</dbReference>
<feature type="domain" description="Cobalamin adenosyltransferase-like" evidence="16">
    <location>
        <begin position="7"/>
        <end position="173"/>
    </location>
</feature>
<proteinExistence type="inferred from homology"/>
<dbReference type="OrthoDB" id="9778896at2"/>
<dbReference type="InterPro" id="IPR016030">
    <property type="entry name" value="CblAdoTrfase-like"/>
</dbReference>
<comment type="pathway">
    <text evidence="2 15">Cofactor biosynthesis; adenosylcobalamin biosynthesis; adenosylcobalamin from cob(II)yrinate a,c-diamide: step 2/7.</text>
</comment>
<dbReference type="EMBL" id="SIHI01000009">
    <property type="protein sequence ID" value="TWT51982.1"/>
    <property type="molecule type" value="Genomic_DNA"/>
</dbReference>
<evidence type="ECO:0000256" key="3">
    <source>
        <dbReference type="ARBA" id="ARBA00007487"/>
    </source>
</evidence>
<evidence type="ECO:0000256" key="13">
    <source>
        <dbReference type="ARBA" id="ARBA00048555"/>
    </source>
</evidence>
<protein>
    <recommendedName>
        <fullName evidence="5 15">Corrinoid adenosyltransferase</fullName>
        <ecNumber evidence="4 15">2.5.1.17</ecNumber>
    </recommendedName>
    <alternativeName>
        <fullName evidence="10 15">Cob(II)alamin adenosyltransferase</fullName>
    </alternativeName>
    <alternativeName>
        <fullName evidence="12 15">Cob(II)yrinic acid a,c-diamide adenosyltransferase</fullName>
    </alternativeName>
    <alternativeName>
        <fullName evidence="11 15">Cobinamide/cobalamin adenosyltransferase</fullName>
    </alternativeName>
</protein>
<dbReference type="Pfam" id="PF01923">
    <property type="entry name" value="Cob_adeno_trans"/>
    <property type="match status" value="1"/>
</dbReference>
<evidence type="ECO:0000313" key="17">
    <source>
        <dbReference type="EMBL" id="TWT51982.1"/>
    </source>
</evidence>
<comment type="subcellular location">
    <subcellularLocation>
        <location evidence="1">Cytoplasm</location>
    </subcellularLocation>
</comment>
<sequence length="196" mass="21618">MVYLNKIYTRTGDSGETSLGDGTRVPKDHPRIVAYGTIDELNSALGTVTALGQPTSQTQSSLRIIQNDLFDVGADLCVPESEEPLEYTPLRVTAEQVTRLEDWIDRANESLSPLTSFILPGGKPASALLHQARTICRRAEVHIYQLLSEERINPQILSYVNRLSDLLFVLARVENDNGTADILWKPGGDGSKIPEE</sequence>
<evidence type="ECO:0000256" key="2">
    <source>
        <dbReference type="ARBA" id="ARBA00005121"/>
    </source>
</evidence>
<comment type="catalytic activity">
    <reaction evidence="13 15">
        <text>2 cob(II)yrinate a,c diamide + reduced [electron-transfer flavoprotein] + 2 ATP = 2 adenosylcob(III)yrinate a,c-diamide + 2 triphosphate + oxidized [electron-transfer flavoprotein] + 3 H(+)</text>
        <dbReference type="Rhea" id="RHEA:11528"/>
        <dbReference type="Rhea" id="RHEA-COMP:10685"/>
        <dbReference type="Rhea" id="RHEA-COMP:10686"/>
        <dbReference type="ChEBI" id="CHEBI:15378"/>
        <dbReference type="ChEBI" id="CHEBI:18036"/>
        <dbReference type="ChEBI" id="CHEBI:30616"/>
        <dbReference type="ChEBI" id="CHEBI:57692"/>
        <dbReference type="ChEBI" id="CHEBI:58307"/>
        <dbReference type="ChEBI" id="CHEBI:58503"/>
        <dbReference type="ChEBI" id="CHEBI:58537"/>
        <dbReference type="EC" id="2.5.1.17"/>
    </reaction>
</comment>
<dbReference type="SUPFAM" id="SSF89028">
    <property type="entry name" value="Cobalamin adenosyltransferase-like"/>
    <property type="match status" value="1"/>
</dbReference>
<comment type="catalytic activity">
    <reaction evidence="14 15">
        <text>2 cob(II)alamin + reduced [electron-transfer flavoprotein] + 2 ATP = 2 adenosylcob(III)alamin + 2 triphosphate + oxidized [electron-transfer flavoprotein] + 3 H(+)</text>
        <dbReference type="Rhea" id="RHEA:28671"/>
        <dbReference type="Rhea" id="RHEA-COMP:10685"/>
        <dbReference type="Rhea" id="RHEA-COMP:10686"/>
        <dbReference type="ChEBI" id="CHEBI:15378"/>
        <dbReference type="ChEBI" id="CHEBI:16304"/>
        <dbReference type="ChEBI" id="CHEBI:18036"/>
        <dbReference type="ChEBI" id="CHEBI:18408"/>
        <dbReference type="ChEBI" id="CHEBI:30616"/>
        <dbReference type="ChEBI" id="CHEBI:57692"/>
        <dbReference type="ChEBI" id="CHEBI:58307"/>
        <dbReference type="EC" id="2.5.1.17"/>
    </reaction>
</comment>
<dbReference type="GO" id="GO:0008817">
    <property type="term" value="F:corrinoid adenosyltransferase activity"/>
    <property type="evidence" value="ECO:0007669"/>
    <property type="project" value="UniProtKB-UniRule"/>
</dbReference>
<comment type="caution">
    <text evidence="17">The sequence shown here is derived from an EMBL/GenBank/DDBJ whole genome shotgun (WGS) entry which is preliminary data.</text>
</comment>
<evidence type="ECO:0000256" key="15">
    <source>
        <dbReference type="RuleBase" id="RU366026"/>
    </source>
</evidence>
<evidence type="ECO:0000256" key="11">
    <source>
        <dbReference type="ARBA" id="ARBA00033334"/>
    </source>
</evidence>
<evidence type="ECO:0000256" key="10">
    <source>
        <dbReference type="ARBA" id="ARBA00031529"/>
    </source>
</evidence>
<dbReference type="PANTHER" id="PTHR12213:SF0">
    <property type="entry name" value="CORRINOID ADENOSYLTRANSFERASE MMAB"/>
    <property type="match status" value="1"/>
</dbReference>
<dbReference type="InterPro" id="IPR036451">
    <property type="entry name" value="CblAdoTrfase-like_sf"/>
</dbReference>
<keyword evidence="8 15" id="KW-0547">Nucleotide-binding</keyword>
<dbReference type="Proteomes" id="UP000317243">
    <property type="component" value="Unassembled WGS sequence"/>
</dbReference>
<evidence type="ECO:0000256" key="8">
    <source>
        <dbReference type="ARBA" id="ARBA00022741"/>
    </source>
</evidence>
<reference evidence="17 18" key="1">
    <citation type="submission" date="2019-02" db="EMBL/GenBank/DDBJ databases">
        <title>Deep-cultivation of Planctomycetes and their phenomic and genomic characterization uncovers novel biology.</title>
        <authorList>
            <person name="Wiegand S."/>
            <person name="Jogler M."/>
            <person name="Boedeker C."/>
            <person name="Pinto D."/>
            <person name="Vollmers J."/>
            <person name="Rivas-Marin E."/>
            <person name="Kohn T."/>
            <person name="Peeters S.H."/>
            <person name="Heuer A."/>
            <person name="Rast P."/>
            <person name="Oberbeckmann S."/>
            <person name="Bunk B."/>
            <person name="Jeske O."/>
            <person name="Meyerdierks A."/>
            <person name="Storesund J.E."/>
            <person name="Kallscheuer N."/>
            <person name="Luecker S."/>
            <person name="Lage O.M."/>
            <person name="Pohl T."/>
            <person name="Merkel B.J."/>
            <person name="Hornburger P."/>
            <person name="Mueller R.-W."/>
            <person name="Bruemmer F."/>
            <person name="Labrenz M."/>
            <person name="Spormann A.M."/>
            <person name="Op Den Camp H."/>
            <person name="Overmann J."/>
            <person name="Amann R."/>
            <person name="Jetten M.S.M."/>
            <person name="Mascher T."/>
            <person name="Medema M.H."/>
            <person name="Devos D.P."/>
            <person name="Kaster A.-K."/>
            <person name="Ovreas L."/>
            <person name="Rohde M."/>
            <person name="Galperin M.Y."/>
            <person name="Jogler C."/>
        </authorList>
    </citation>
    <scope>NUCLEOTIDE SEQUENCE [LARGE SCALE GENOMIC DNA]</scope>
    <source>
        <strain evidence="17 18">KOR42</strain>
    </source>
</reference>
<dbReference type="Gene3D" id="1.20.1200.10">
    <property type="entry name" value="Cobalamin adenosyltransferase-like"/>
    <property type="match status" value="1"/>
</dbReference>
<dbReference type="GO" id="GO:0005737">
    <property type="term" value="C:cytoplasm"/>
    <property type="evidence" value="ECO:0007669"/>
    <property type="project" value="UniProtKB-SubCell"/>
</dbReference>
<keyword evidence="7 15" id="KW-0808">Transferase</keyword>
<dbReference type="FunFam" id="1.20.1200.10:FF:000003">
    <property type="entry name" value="ATP:cob(I)alamin adenosyltransferase"/>
    <property type="match status" value="1"/>
</dbReference>
<keyword evidence="18" id="KW-1185">Reference proteome</keyword>
<evidence type="ECO:0000256" key="9">
    <source>
        <dbReference type="ARBA" id="ARBA00022840"/>
    </source>
</evidence>
<keyword evidence="6" id="KW-0963">Cytoplasm</keyword>
<name>A0A5C5WQC3_9PLAN</name>
<evidence type="ECO:0000256" key="1">
    <source>
        <dbReference type="ARBA" id="ARBA00004496"/>
    </source>
</evidence>
<dbReference type="GO" id="GO:0005524">
    <property type="term" value="F:ATP binding"/>
    <property type="evidence" value="ECO:0007669"/>
    <property type="project" value="UniProtKB-UniRule"/>
</dbReference>
<accession>A0A5C5WQC3</accession>
<evidence type="ECO:0000256" key="12">
    <source>
        <dbReference type="ARBA" id="ARBA00033354"/>
    </source>
</evidence>
<evidence type="ECO:0000256" key="6">
    <source>
        <dbReference type="ARBA" id="ARBA00022490"/>
    </source>
</evidence>
<dbReference type="UniPathway" id="UPA00148">
    <property type="reaction ID" value="UER00233"/>
</dbReference>
<evidence type="ECO:0000256" key="5">
    <source>
        <dbReference type="ARBA" id="ARBA00020963"/>
    </source>
</evidence>